<protein>
    <submittedName>
        <fullName evidence="2">B12 binding domain protein</fullName>
    </submittedName>
</protein>
<sequence>MYDLGADMLQLGFLKVLPGTQMNSQQHEHDLRYMDEPPYEILATKYMPYKDMQLLKRLENVFDQTGNTDYFTNTLKML</sequence>
<evidence type="ECO:0000259" key="1">
    <source>
        <dbReference type="Pfam" id="PF13311"/>
    </source>
</evidence>
<proteinExistence type="predicted"/>
<dbReference type="EMBL" id="AMCI01002431">
    <property type="protein sequence ID" value="EJX02742.1"/>
    <property type="molecule type" value="Genomic_DNA"/>
</dbReference>
<feature type="domain" description="DUF4080" evidence="1">
    <location>
        <begin position="27"/>
        <end position="78"/>
    </location>
</feature>
<dbReference type="AlphaFoldDB" id="J9G689"/>
<evidence type="ECO:0000313" key="2">
    <source>
        <dbReference type="EMBL" id="EJX02742.1"/>
    </source>
</evidence>
<accession>J9G689</accession>
<feature type="non-terminal residue" evidence="2">
    <location>
        <position position="78"/>
    </location>
</feature>
<name>J9G689_9ZZZZ</name>
<reference evidence="2" key="1">
    <citation type="journal article" date="2012" name="PLoS ONE">
        <title>Gene sets for utilization of primary and secondary nutrition supplies in the distal gut of endangered iberian lynx.</title>
        <authorList>
            <person name="Alcaide M."/>
            <person name="Messina E."/>
            <person name="Richter M."/>
            <person name="Bargiela R."/>
            <person name="Peplies J."/>
            <person name="Huws S.A."/>
            <person name="Newbold C.J."/>
            <person name="Golyshin P.N."/>
            <person name="Simon M.A."/>
            <person name="Lopez G."/>
            <person name="Yakimov M.M."/>
            <person name="Ferrer M."/>
        </authorList>
    </citation>
    <scope>NUCLEOTIDE SEQUENCE</scope>
</reference>
<gene>
    <name evidence="2" type="ORF">EVA_09153</name>
</gene>
<dbReference type="InterPro" id="IPR025288">
    <property type="entry name" value="DUF4080"/>
</dbReference>
<organism evidence="2">
    <name type="scientific">gut metagenome</name>
    <dbReference type="NCBI Taxonomy" id="749906"/>
    <lineage>
        <taxon>unclassified sequences</taxon>
        <taxon>metagenomes</taxon>
        <taxon>organismal metagenomes</taxon>
    </lineage>
</organism>
<dbReference type="Pfam" id="PF13311">
    <property type="entry name" value="DUF4080"/>
    <property type="match status" value="1"/>
</dbReference>
<comment type="caution">
    <text evidence="2">The sequence shown here is derived from an EMBL/GenBank/DDBJ whole genome shotgun (WGS) entry which is preliminary data.</text>
</comment>